<dbReference type="Proteomes" id="UP001519287">
    <property type="component" value="Unassembled WGS sequence"/>
</dbReference>
<evidence type="ECO:0000313" key="3">
    <source>
        <dbReference type="Proteomes" id="UP001519287"/>
    </source>
</evidence>
<keyword evidence="1" id="KW-0233">DNA recombination</keyword>
<keyword evidence="3" id="KW-1185">Reference proteome</keyword>
<sequence length="94" mass="10977">MKKDLTRGLVGVKLGKKQIPDREIDTDSLQRAIAYYEHDPKFRSLMMLLATTGLRLNEVITPKWKDLYIDSVRKKHYVRTETKRHGVRHALISS</sequence>
<gene>
    <name evidence="2" type="ORF">J2Z66_003558</name>
</gene>
<dbReference type="EMBL" id="JAGGLB010000011">
    <property type="protein sequence ID" value="MBP1991950.1"/>
    <property type="molecule type" value="Genomic_DNA"/>
</dbReference>
<dbReference type="InterPro" id="IPR013762">
    <property type="entry name" value="Integrase-like_cat_sf"/>
</dbReference>
<evidence type="ECO:0000313" key="2">
    <source>
        <dbReference type="EMBL" id="MBP1991950.1"/>
    </source>
</evidence>
<dbReference type="Gene3D" id="1.10.443.10">
    <property type="entry name" value="Intergrase catalytic core"/>
    <property type="match status" value="1"/>
</dbReference>
<proteinExistence type="predicted"/>
<accession>A0ABS4IWK9</accession>
<protein>
    <submittedName>
        <fullName evidence="2">Integrase</fullName>
    </submittedName>
</protein>
<reference evidence="2 3" key="1">
    <citation type="submission" date="2021-03" db="EMBL/GenBank/DDBJ databases">
        <title>Genomic Encyclopedia of Type Strains, Phase IV (KMG-IV): sequencing the most valuable type-strain genomes for metagenomic binning, comparative biology and taxonomic classification.</title>
        <authorList>
            <person name="Goeker M."/>
        </authorList>
    </citation>
    <scope>NUCLEOTIDE SEQUENCE [LARGE SCALE GENOMIC DNA]</scope>
    <source>
        <strain evidence="2 3">DSM 26048</strain>
    </source>
</reference>
<name>A0ABS4IWK9_9BACL</name>
<comment type="caution">
    <text evidence="2">The sequence shown here is derived from an EMBL/GenBank/DDBJ whole genome shotgun (WGS) entry which is preliminary data.</text>
</comment>
<dbReference type="RefSeq" id="WP_209972673.1">
    <property type="nucleotide sequence ID" value="NZ_JAGGLB010000011.1"/>
</dbReference>
<evidence type="ECO:0000256" key="1">
    <source>
        <dbReference type="ARBA" id="ARBA00023172"/>
    </source>
</evidence>
<dbReference type="SUPFAM" id="SSF56349">
    <property type="entry name" value="DNA breaking-rejoining enzymes"/>
    <property type="match status" value="1"/>
</dbReference>
<organism evidence="2 3">
    <name type="scientific">Paenibacillus eucommiae</name>
    <dbReference type="NCBI Taxonomy" id="1355755"/>
    <lineage>
        <taxon>Bacteria</taxon>
        <taxon>Bacillati</taxon>
        <taxon>Bacillota</taxon>
        <taxon>Bacilli</taxon>
        <taxon>Bacillales</taxon>
        <taxon>Paenibacillaceae</taxon>
        <taxon>Paenibacillus</taxon>
    </lineage>
</organism>
<dbReference type="InterPro" id="IPR011010">
    <property type="entry name" value="DNA_brk_join_enz"/>
</dbReference>